<gene>
    <name evidence="1" type="ORF">LCOR_06684.1</name>
</gene>
<dbReference type="VEuPathDB" id="FungiDB:LCOR_06684.1"/>
<protein>
    <submittedName>
        <fullName evidence="1">Uncharacterized protein</fullName>
    </submittedName>
</protein>
<sequence length="101" mass="10983">MSATILDDRWMLSSAPMGDPGMLLWLLGCVVIRKDGSCCVDTAEDDDGLDGIDEWRFKAATDDTGALDSMHAASLLQSCMKDDYDDNNQGYNDTIIPVASM</sequence>
<keyword evidence="2" id="KW-1185">Reference proteome</keyword>
<accession>A0A068RZY5</accession>
<evidence type="ECO:0000313" key="2">
    <source>
        <dbReference type="Proteomes" id="UP000027586"/>
    </source>
</evidence>
<proteinExistence type="predicted"/>
<dbReference type="Proteomes" id="UP000027586">
    <property type="component" value="Unassembled WGS sequence"/>
</dbReference>
<comment type="caution">
    <text evidence="1">The sequence shown here is derived from an EMBL/GenBank/DDBJ whole genome shotgun (WGS) entry which is preliminary data.</text>
</comment>
<name>A0A068RZY5_9FUNG</name>
<dbReference type="EMBL" id="CBTN010000030">
    <property type="protein sequence ID" value="CDH55549.1"/>
    <property type="molecule type" value="Genomic_DNA"/>
</dbReference>
<organism evidence="1 2">
    <name type="scientific">Lichtheimia corymbifera JMRC:FSU:9682</name>
    <dbReference type="NCBI Taxonomy" id="1263082"/>
    <lineage>
        <taxon>Eukaryota</taxon>
        <taxon>Fungi</taxon>
        <taxon>Fungi incertae sedis</taxon>
        <taxon>Mucoromycota</taxon>
        <taxon>Mucoromycotina</taxon>
        <taxon>Mucoromycetes</taxon>
        <taxon>Mucorales</taxon>
        <taxon>Lichtheimiaceae</taxon>
        <taxon>Lichtheimia</taxon>
    </lineage>
</organism>
<dbReference type="AlphaFoldDB" id="A0A068RZY5"/>
<evidence type="ECO:0000313" key="1">
    <source>
        <dbReference type="EMBL" id="CDH55549.1"/>
    </source>
</evidence>
<reference evidence="1" key="1">
    <citation type="submission" date="2013-08" db="EMBL/GenBank/DDBJ databases">
        <title>Gene expansion shapes genome architecture in the human pathogen Lichtheimia corymbifera: an evolutionary genomics analysis in the ancient terrestrial Mucorales (Mucoromycotina).</title>
        <authorList>
            <person name="Schwartze V.U."/>
            <person name="Winter S."/>
            <person name="Shelest E."/>
            <person name="Marcet-Houben M."/>
            <person name="Horn F."/>
            <person name="Wehner S."/>
            <person name="Hoffmann K."/>
            <person name="Riege K."/>
            <person name="Sammeth M."/>
            <person name="Nowrousian M."/>
            <person name="Valiante V."/>
            <person name="Linde J."/>
            <person name="Jacobsen I.D."/>
            <person name="Marz M."/>
            <person name="Brakhage A.A."/>
            <person name="Gabaldon T."/>
            <person name="Bocker S."/>
            <person name="Voigt K."/>
        </authorList>
    </citation>
    <scope>NUCLEOTIDE SEQUENCE [LARGE SCALE GENOMIC DNA]</scope>
    <source>
        <strain evidence="1">FSU 9682</strain>
    </source>
</reference>